<dbReference type="InterPro" id="IPR003593">
    <property type="entry name" value="AAA+_ATPase"/>
</dbReference>
<evidence type="ECO:0000313" key="20">
    <source>
        <dbReference type="Proteomes" id="UP000199103"/>
    </source>
</evidence>
<dbReference type="RefSeq" id="WP_091518661.1">
    <property type="nucleotide sequence ID" value="NZ_LT629772.1"/>
</dbReference>
<dbReference type="GO" id="GO:0016887">
    <property type="term" value="F:ATP hydrolysis activity"/>
    <property type="evidence" value="ECO:0007669"/>
    <property type="project" value="InterPro"/>
</dbReference>
<comment type="subunit">
    <text evidence="2">The complex is composed of two ATP-binding proteins (GsiA), two transmembrane proteins (GsiC and GsiD) and a solute-binding protein (GsiB).</text>
</comment>
<keyword evidence="8" id="KW-0378">Hydrolase</keyword>
<dbReference type="Pfam" id="PF00005">
    <property type="entry name" value="ABC_tran"/>
    <property type="match status" value="1"/>
</dbReference>
<evidence type="ECO:0000256" key="8">
    <source>
        <dbReference type="ARBA" id="ARBA00022801"/>
    </source>
</evidence>
<dbReference type="PROSITE" id="PS50893">
    <property type="entry name" value="ABC_TRANSPORTER_2"/>
    <property type="match status" value="1"/>
</dbReference>
<keyword evidence="9 19" id="KW-0067">ATP-binding</keyword>
<organism evidence="19 20">
    <name type="scientific">Microlunatus soli</name>
    <dbReference type="NCBI Taxonomy" id="630515"/>
    <lineage>
        <taxon>Bacteria</taxon>
        <taxon>Bacillati</taxon>
        <taxon>Actinomycetota</taxon>
        <taxon>Actinomycetes</taxon>
        <taxon>Propionibacteriales</taxon>
        <taxon>Propionibacteriaceae</taxon>
        <taxon>Microlunatus</taxon>
    </lineage>
</organism>
<evidence type="ECO:0000256" key="2">
    <source>
        <dbReference type="ARBA" id="ARBA00011469"/>
    </source>
</evidence>
<comment type="catalytic activity">
    <reaction evidence="16">
        <text>glutathione(out) + ATP + H2O = glutathione(in) + ADP + phosphate + H(+)</text>
        <dbReference type="Rhea" id="RHEA:29791"/>
        <dbReference type="ChEBI" id="CHEBI:15377"/>
        <dbReference type="ChEBI" id="CHEBI:15378"/>
        <dbReference type="ChEBI" id="CHEBI:30616"/>
        <dbReference type="ChEBI" id="CHEBI:43474"/>
        <dbReference type="ChEBI" id="CHEBI:57925"/>
        <dbReference type="ChEBI" id="CHEBI:456216"/>
        <dbReference type="EC" id="7.4.2.10"/>
    </reaction>
</comment>
<proteinExistence type="inferred from homology"/>
<keyword evidence="20" id="KW-1185">Reference proteome</keyword>
<keyword evidence="4" id="KW-1003">Cell membrane</keyword>
<dbReference type="InterPro" id="IPR003439">
    <property type="entry name" value="ABC_transporter-like_ATP-bd"/>
</dbReference>
<dbReference type="Gene3D" id="3.40.50.300">
    <property type="entry name" value="P-loop containing nucleotide triphosphate hydrolases"/>
    <property type="match status" value="1"/>
</dbReference>
<keyword evidence="5" id="KW-0997">Cell inner membrane</keyword>
<evidence type="ECO:0000256" key="5">
    <source>
        <dbReference type="ARBA" id="ARBA00022519"/>
    </source>
</evidence>
<feature type="compositionally biased region" description="Polar residues" evidence="17">
    <location>
        <begin position="347"/>
        <end position="358"/>
    </location>
</feature>
<evidence type="ECO:0000256" key="11">
    <source>
        <dbReference type="ARBA" id="ARBA00023136"/>
    </source>
</evidence>
<evidence type="ECO:0000256" key="12">
    <source>
        <dbReference type="ARBA" id="ARBA00037530"/>
    </source>
</evidence>
<dbReference type="SMART" id="SM00382">
    <property type="entry name" value="AAA"/>
    <property type="match status" value="1"/>
</dbReference>
<dbReference type="Proteomes" id="UP000199103">
    <property type="component" value="Chromosome I"/>
</dbReference>
<evidence type="ECO:0000256" key="7">
    <source>
        <dbReference type="ARBA" id="ARBA00022741"/>
    </source>
</evidence>
<evidence type="ECO:0000256" key="4">
    <source>
        <dbReference type="ARBA" id="ARBA00022475"/>
    </source>
</evidence>
<feature type="region of interest" description="Disordered" evidence="17">
    <location>
        <begin position="347"/>
        <end position="369"/>
    </location>
</feature>
<keyword evidence="7" id="KW-0547">Nucleotide-binding</keyword>
<comment type="similarity">
    <text evidence="13">Belongs to the ABC transporter superfamily. Glutathione importer (TC 3.A.1.5.11) family.</text>
</comment>
<evidence type="ECO:0000256" key="17">
    <source>
        <dbReference type="SAM" id="MobiDB-lite"/>
    </source>
</evidence>
<dbReference type="EC" id="7.4.2.10" evidence="14"/>
<dbReference type="PANTHER" id="PTHR43776">
    <property type="entry name" value="TRANSPORT ATP-BINDING PROTEIN"/>
    <property type="match status" value="1"/>
</dbReference>
<evidence type="ECO:0000256" key="6">
    <source>
        <dbReference type="ARBA" id="ARBA00022737"/>
    </source>
</evidence>
<keyword evidence="3" id="KW-0813">Transport</keyword>
<dbReference type="OrthoDB" id="5357528at2"/>
<dbReference type="InterPro" id="IPR013563">
    <property type="entry name" value="Oligopep_ABC_C"/>
</dbReference>
<evidence type="ECO:0000256" key="13">
    <source>
        <dbReference type="ARBA" id="ARBA00038416"/>
    </source>
</evidence>
<dbReference type="InterPro" id="IPR050319">
    <property type="entry name" value="ABC_transp_ATP-bind"/>
</dbReference>
<protein>
    <recommendedName>
        <fullName evidence="15">Glutathione import ATP-binding protein GsiA</fullName>
        <ecNumber evidence="14">7.4.2.10</ecNumber>
    </recommendedName>
</protein>
<feature type="region of interest" description="Disordered" evidence="17">
    <location>
        <begin position="278"/>
        <end position="309"/>
    </location>
</feature>
<evidence type="ECO:0000256" key="10">
    <source>
        <dbReference type="ARBA" id="ARBA00022967"/>
    </source>
</evidence>
<dbReference type="Pfam" id="PF08352">
    <property type="entry name" value="oligo_HPY"/>
    <property type="match status" value="1"/>
</dbReference>
<feature type="domain" description="ABC transporter" evidence="18">
    <location>
        <begin position="26"/>
        <end position="271"/>
    </location>
</feature>
<evidence type="ECO:0000313" key="19">
    <source>
        <dbReference type="EMBL" id="SDR90555.1"/>
    </source>
</evidence>
<sequence length="369" mass="40389">MTISNHPTDTVSDDRRARRVDEHNLLELLGVSKEFTVRTADTGRARLSAVDGVSLTVRSGRTLGVVGESGCGKSTLARVIVGLHRAAGGEMIFDGAQVAVSSPHRKASNRMQMVFQDPSSALNPRITIGDSIAFPLRVQRWTRRDTERRVTEVIKDVGLPPAYANSYPHQLSGGQRQRVNIARALAVKPSLIVLDEAVSALDKSIQAQVLNLLTDLQDEYGLTYVFISHDLNVVEYISDDVLVMYLGQAVEQAPAAALYAEPLHPYTQLLLSSIPELDPTRSSRRQPLDLQQAREKGDGELPSPIDPPTGCRFRTRCPFAMDICAQRRPQPVESRPGHQVACHLYASQASNDKATPQSLEEAVGKVRSG</sequence>
<evidence type="ECO:0000256" key="14">
    <source>
        <dbReference type="ARBA" id="ARBA00039050"/>
    </source>
</evidence>
<keyword evidence="6" id="KW-0677">Repeat</keyword>
<evidence type="ECO:0000256" key="1">
    <source>
        <dbReference type="ARBA" id="ARBA00004533"/>
    </source>
</evidence>
<dbReference type="FunFam" id="3.40.50.300:FF:000016">
    <property type="entry name" value="Oligopeptide ABC transporter ATP-binding component"/>
    <property type="match status" value="1"/>
</dbReference>
<comment type="subcellular location">
    <subcellularLocation>
        <location evidence="1">Cell inner membrane</location>
    </subcellularLocation>
</comment>
<dbReference type="SUPFAM" id="SSF52540">
    <property type="entry name" value="P-loop containing nucleoside triphosphate hydrolases"/>
    <property type="match status" value="1"/>
</dbReference>
<evidence type="ECO:0000256" key="15">
    <source>
        <dbReference type="ARBA" id="ARBA00041187"/>
    </source>
</evidence>
<dbReference type="GO" id="GO:0005886">
    <property type="term" value="C:plasma membrane"/>
    <property type="evidence" value="ECO:0007669"/>
    <property type="project" value="UniProtKB-SubCell"/>
</dbReference>
<reference evidence="19 20" key="1">
    <citation type="submission" date="2016-10" db="EMBL/GenBank/DDBJ databases">
        <authorList>
            <person name="de Groot N.N."/>
        </authorList>
    </citation>
    <scope>NUCLEOTIDE SEQUENCE [LARGE SCALE GENOMIC DNA]</scope>
    <source>
        <strain evidence="19 20">DSM 21800</strain>
    </source>
</reference>
<dbReference type="GO" id="GO:0055085">
    <property type="term" value="P:transmembrane transport"/>
    <property type="evidence" value="ECO:0007669"/>
    <property type="project" value="UniProtKB-ARBA"/>
</dbReference>
<keyword evidence="11" id="KW-0472">Membrane</keyword>
<dbReference type="NCBIfam" id="TIGR01727">
    <property type="entry name" value="oligo_HPY"/>
    <property type="match status" value="1"/>
</dbReference>
<comment type="function">
    <text evidence="12">Part of the ABC transporter complex GsiABCD involved in glutathione import. Responsible for energy coupling to the transport system.</text>
</comment>
<dbReference type="PANTHER" id="PTHR43776:SF15">
    <property type="entry name" value="GLUTATHIONE IMPORT ATP-BINDING PROTEIN GSIA"/>
    <property type="match status" value="1"/>
</dbReference>
<evidence type="ECO:0000256" key="9">
    <source>
        <dbReference type="ARBA" id="ARBA00022840"/>
    </source>
</evidence>
<dbReference type="CDD" id="cd03257">
    <property type="entry name" value="ABC_NikE_OppD_transporters"/>
    <property type="match status" value="1"/>
</dbReference>
<dbReference type="STRING" id="630515.SAMN04489812_0270"/>
<dbReference type="EMBL" id="LT629772">
    <property type="protein sequence ID" value="SDR90555.1"/>
    <property type="molecule type" value="Genomic_DNA"/>
</dbReference>
<accession>A0A1H1MVS0</accession>
<dbReference type="InterPro" id="IPR027417">
    <property type="entry name" value="P-loop_NTPase"/>
</dbReference>
<dbReference type="InterPro" id="IPR017871">
    <property type="entry name" value="ABC_transporter-like_CS"/>
</dbReference>
<dbReference type="GO" id="GO:0005524">
    <property type="term" value="F:ATP binding"/>
    <property type="evidence" value="ECO:0007669"/>
    <property type="project" value="UniProtKB-KW"/>
</dbReference>
<evidence type="ECO:0000256" key="16">
    <source>
        <dbReference type="ARBA" id="ARBA00047640"/>
    </source>
</evidence>
<gene>
    <name evidence="19" type="ORF">SAMN04489812_0270</name>
</gene>
<evidence type="ECO:0000256" key="3">
    <source>
        <dbReference type="ARBA" id="ARBA00022448"/>
    </source>
</evidence>
<dbReference type="AlphaFoldDB" id="A0A1H1MVS0"/>
<dbReference type="GO" id="GO:0015833">
    <property type="term" value="P:peptide transport"/>
    <property type="evidence" value="ECO:0007669"/>
    <property type="project" value="InterPro"/>
</dbReference>
<name>A0A1H1MVS0_9ACTN</name>
<keyword evidence="10" id="KW-1278">Translocase</keyword>
<evidence type="ECO:0000259" key="18">
    <source>
        <dbReference type="PROSITE" id="PS50893"/>
    </source>
</evidence>
<dbReference type="PROSITE" id="PS00211">
    <property type="entry name" value="ABC_TRANSPORTER_1"/>
    <property type="match status" value="1"/>
</dbReference>